<dbReference type="InterPro" id="IPR035437">
    <property type="entry name" value="SNase_OB-fold_sf"/>
</dbReference>
<evidence type="ECO:0000259" key="2">
    <source>
        <dbReference type="PROSITE" id="PS50830"/>
    </source>
</evidence>
<keyword evidence="4" id="KW-1185">Reference proteome</keyword>
<dbReference type="Gene3D" id="2.40.50.90">
    <property type="match status" value="1"/>
</dbReference>
<dbReference type="SUPFAM" id="SSF50199">
    <property type="entry name" value="Staphylococcal nuclease"/>
    <property type="match status" value="1"/>
</dbReference>
<protein>
    <recommendedName>
        <fullName evidence="2">TNase-like domain-containing protein</fullName>
    </recommendedName>
</protein>
<reference evidence="3" key="2">
    <citation type="submission" date="2020-09" db="EMBL/GenBank/DDBJ databases">
        <authorList>
            <person name="Sun Q."/>
            <person name="Ohkuma M."/>
        </authorList>
    </citation>
    <scope>NUCLEOTIDE SEQUENCE</scope>
    <source>
        <strain evidence="3">JCM 4391</strain>
    </source>
</reference>
<feature type="region of interest" description="Disordered" evidence="1">
    <location>
        <begin position="184"/>
        <end position="217"/>
    </location>
</feature>
<dbReference type="AlphaFoldDB" id="A0A918HYG5"/>
<evidence type="ECO:0000313" key="3">
    <source>
        <dbReference type="EMBL" id="GGU45962.1"/>
    </source>
</evidence>
<organism evidence="3 4">
    <name type="scientific">Streptomyces lavendofoliae</name>
    <dbReference type="NCBI Taxonomy" id="67314"/>
    <lineage>
        <taxon>Bacteria</taxon>
        <taxon>Bacillati</taxon>
        <taxon>Actinomycetota</taxon>
        <taxon>Actinomycetes</taxon>
        <taxon>Kitasatosporales</taxon>
        <taxon>Streptomycetaceae</taxon>
        <taxon>Streptomyces</taxon>
    </lineage>
</organism>
<dbReference type="SMART" id="SM00318">
    <property type="entry name" value="SNc"/>
    <property type="match status" value="1"/>
</dbReference>
<name>A0A918HYG5_9ACTN</name>
<feature type="domain" description="TNase-like" evidence="2">
    <location>
        <begin position="49"/>
        <end position="182"/>
    </location>
</feature>
<reference evidence="3" key="1">
    <citation type="journal article" date="2014" name="Int. J. Syst. Evol. Microbiol.">
        <title>Complete genome sequence of Corynebacterium casei LMG S-19264T (=DSM 44701T), isolated from a smear-ripened cheese.</title>
        <authorList>
            <consortium name="US DOE Joint Genome Institute (JGI-PGF)"/>
            <person name="Walter F."/>
            <person name="Albersmeier A."/>
            <person name="Kalinowski J."/>
            <person name="Ruckert C."/>
        </authorList>
    </citation>
    <scope>NUCLEOTIDE SEQUENCE</scope>
    <source>
        <strain evidence="3">JCM 4391</strain>
    </source>
</reference>
<dbReference type="InterPro" id="IPR016071">
    <property type="entry name" value="Staphylococal_nuclease_OB-fold"/>
</dbReference>
<sequence>MSPSVTPRRPARRRTGVVLISLAVVLGLGGPADAARPDGRAARDRAEAAPRGPVVLRVVDGDTIEVRGDGRIIPAGARAKVRLLEIDAPEKGDCFSREATQRTATLLPVGTRLRVERDEALKDRYQRYLLYVWNERGVLVNESLVRTGHAEAVLYPPNDKYWPRISRAQTAAVQAGAGLWKACAGAPATPPAAPGTSGRPADPHGDGPPPLPPGPRA</sequence>
<dbReference type="Proteomes" id="UP000636661">
    <property type="component" value="Unassembled WGS sequence"/>
</dbReference>
<dbReference type="Pfam" id="PF00565">
    <property type="entry name" value="SNase"/>
    <property type="match status" value="1"/>
</dbReference>
<dbReference type="PROSITE" id="PS50830">
    <property type="entry name" value="TNASE_3"/>
    <property type="match status" value="1"/>
</dbReference>
<gene>
    <name evidence="3" type="ORF">GCM10010274_37700</name>
</gene>
<evidence type="ECO:0000256" key="1">
    <source>
        <dbReference type="SAM" id="MobiDB-lite"/>
    </source>
</evidence>
<comment type="caution">
    <text evidence="3">The sequence shown here is derived from an EMBL/GenBank/DDBJ whole genome shotgun (WGS) entry which is preliminary data.</text>
</comment>
<proteinExistence type="predicted"/>
<evidence type="ECO:0000313" key="4">
    <source>
        <dbReference type="Proteomes" id="UP000636661"/>
    </source>
</evidence>
<dbReference type="RefSeq" id="WP_189552031.1">
    <property type="nucleotide sequence ID" value="NZ_BMTP01000009.1"/>
</dbReference>
<accession>A0A918HYG5</accession>
<feature type="compositionally biased region" description="Pro residues" evidence="1">
    <location>
        <begin position="206"/>
        <end position="217"/>
    </location>
</feature>
<dbReference type="EMBL" id="BMTP01000009">
    <property type="protein sequence ID" value="GGU45962.1"/>
    <property type="molecule type" value="Genomic_DNA"/>
</dbReference>